<dbReference type="RefSeq" id="WP_224604313.1">
    <property type="nucleotide sequence ID" value="NZ_JAIQXV010000001.1"/>
</dbReference>
<gene>
    <name evidence="1" type="ORF">ACFP90_02795</name>
</gene>
<reference evidence="2" key="1">
    <citation type="journal article" date="2019" name="Int. J. Syst. Evol. Microbiol.">
        <title>The Global Catalogue of Microorganisms (GCM) 10K type strain sequencing project: providing services to taxonomists for standard genome sequencing and annotation.</title>
        <authorList>
            <consortium name="The Broad Institute Genomics Platform"/>
            <consortium name="The Broad Institute Genome Sequencing Center for Infectious Disease"/>
            <person name="Wu L."/>
            <person name="Ma J."/>
        </authorList>
    </citation>
    <scope>NUCLEOTIDE SEQUENCE [LARGE SCALE GENOMIC DNA]</scope>
    <source>
        <strain evidence="2">CCUG 63830</strain>
    </source>
</reference>
<keyword evidence="2" id="KW-1185">Reference proteome</keyword>
<sequence length="212" mass="23278">MTFTPEEQRLLGQSCHGDPRLAQWLLAMLGLGPGEYGFSARSGFFTEEEVPLYERVWRQIWHQGTVYPATLVAVPVWCEMIGRFPQLYHGELYVLLALIECSRTAGNTCPVPLEVSAAVTRKYKQALAGLAQTLPTQLALADDSTPDGLGHVQAMLTLLAFGHGQAYAAHLCWGAQIINADLSLTPPLRDYEARSGRTALSDQLKARRRGGP</sequence>
<accession>A0ABW1ZI60</accession>
<comment type="caution">
    <text evidence="1">The sequence shown here is derived from an EMBL/GenBank/DDBJ whole genome shotgun (WGS) entry which is preliminary data.</text>
</comment>
<organism evidence="1 2">
    <name type="scientific">Deinococcus multiflagellatus</name>
    <dbReference type="NCBI Taxonomy" id="1656887"/>
    <lineage>
        <taxon>Bacteria</taxon>
        <taxon>Thermotogati</taxon>
        <taxon>Deinococcota</taxon>
        <taxon>Deinococci</taxon>
        <taxon>Deinococcales</taxon>
        <taxon>Deinococcaceae</taxon>
        <taxon>Deinococcus</taxon>
    </lineage>
</organism>
<evidence type="ECO:0000313" key="1">
    <source>
        <dbReference type="EMBL" id="MFC6659419.1"/>
    </source>
</evidence>
<evidence type="ECO:0000313" key="2">
    <source>
        <dbReference type="Proteomes" id="UP001596317"/>
    </source>
</evidence>
<dbReference type="EMBL" id="JBHSWB010000001">
    <property type="protein sequence ID" value="MFC6659419.1"/>
    <property type="molecule type" value="Genomic_DNA"/>
</dbReference>
<dbReference type="Proteomes" id="UP001596317">
    <property type="component" value="Unassembled WGS sequence"/>
</dbReference>
<proteinExistence type="predicted"/>
<protein>
    <submittedName>
        <fullName evidence="1">Uncharacterized protein</fullName>
    </submittedName>
</protein>
<name>A0ABW1ZI60_9DEIO</name>